<evidence type="ECO:0000259" key="5">
    <source>
        <dbReference type="Pfam" id="PF21365"/>
    </source>
</evidence>
<dbReference type="Pfam" id="PF21365">
    <property type="entry name" value="Glyco_hydro_31_3rd"/>
    <property type="match status" value="1"/>
</dbReference>
<dbReference type="InterPro" id="IPR048395">
    <property type="entry name" value="Glyco_hydro_31_C"/>
</dbReference>
<dbReference type="SUPFAM" id="SSF51445">
    <property type="entry name" value="(Trans)glycosidases"/>
    <property type="match status" value="1"/>
</dbReference>
<dbReference type="PANTHER" id="PTHR22762">
    <property type="entry name" value="ALPHA-GLUCOSIDASE"/>
    <property type="match status" value="1"/>
</dbReference>
<evidence type="ECO:0000256" key="1">
    <source>
        <dbReference type="ARBA" id="ARBA00007806"/>
    </source>
</evidence>
<accession>F2UIN9</accession>
<evidence type="ECO:0000259" key="4">
    <source>
        <dbReference type="Pfam" id="PF17137"/>
    </source>
</evidence>
<dbReference type="GO" id="GO:0004553">
    <property type="term" value="F:hydrolase activity, hydrolyzing O-glycosyl compounds"/>
    <property type="evidence" value="ECO:0007669"/>
    <property type="project" value="InterPro"/>
</dbReference>
<dbReference type="STRING" id="946362.F2UIN9"/>
<protein>
    <submittedName>
        <fullName evidence="6">Uncharacterized protein</fullName>
    </submittedName>
</protein>
<dbReference type="Gene3D" id="2.60.40.1180">
    <property type="entry name" value="Golgi alpha-mannosidase II"/>
    <property type="match status" value="2"/>
</dbReference>
<keyword evidence="2" id="KW-0378">Hydrolase</keyword>
<dbReference type="RefSeq" id="XP_004990927.1">
    <property type="nucleotide sequence ID" value="XM_004990870.1"/>
</dbReference>
<sequence length="459" mass="51451">MIPNDGYGCGYTRLAYVISQLHDLGKYTALWTSTGLANATWEIGTAGSRGIKTDVGWVGAGYKFELDAVKLASSLIEDNTSERRYVWSVCGWAGTHAYAVMWNGDNGGSWEYIRFQIPTVLGSGLSAQAHTSGDIDGIFAGSAETYVRDIQWKCFLTVLMTMSGWARYDKQPWRRGEPYTSYSRKYLKLKMRLLPYQYTYSYIAHTTGTPPARATVLEYPHDPIALDNTTAYQFFSGEWLLVAPMFEKGDRRDGIYLPADEFIDYWNGTRYEGPQTINNYYAPLAILPVFVKAGAIIPMWPAMNYFYELPRVPITLDVYPPTISASDDPRVSSFTLYEDDGLSREHEKGAFAQQNFTMNARHGVVELVIGPLVGSYKTINDTRFYEVTAHVTGAVSDVLQDSNALPQYTTVEDLEFVNQGYVYDASDRRGVVTVKLDGLHRTQSTTIFIHHATGTTNIA</sequence>
<feature type="domain" description="Glycosyl hydrolase family 31 C-terminal" evidence="5">
    <location>
        <begin position="208"/>
        <end position="297"/>
    </location>
</feature>
<dbReference type="Gene3D" id="3.20.20.80">
    <property type="entry name" value="Glycosidases"/>
    <property type="match status" value="1"/>
</dbReference>
<evidence type="ECO:0000313" key="7">
    <source>
        <dbReference type="Proteomes" id="UP000007799"/>
    </source>
</evidence>
<dbReference type="OrthoDB" id="5839090at2759"/>
<name>F2UIN9_SALR5</name>
<feature type="domain" description="DUF5110" evidence="4">
    <location>
        <begin position="313"/>
        <end position="390"/>
    </location>
</feature>
<dbReference type="InterPro" id="IPR017853">
    <property type="entry name" value="GH"/>
</dbReference>
<dbReference type="SUPFAM" id="SSF51011">
    <property type="entry name" value="Glycosyl hydrolase domain"/>
    <property type="match status" value="1"/>
</dbReference>
<dbReference type="AlphaFoldDB" id="F2UIN9"/>
<keyword evidence="7" id="KW-1185">Reference proteome</keyword>
<evidence type="ECO:0000313" key="6">
    <source>
        <dbReference type="EMBL" id="EGD77088.1"/>
    </source>
</evidence>
<dbReference type="InParanoid" id="F2UIN9"/>
<gene>
    <name evidence="6" type="ORF">PTSG_07426</name>
</gene>
<dbReference type="PANTHER" id="PTHR22762:SF120">
    <property type="entry name" value="HETEROGLYCAN GLUCOSIDASE 1"/>
    <property type="match status" value="1"/>
</dbReference>
<keyword evidence="2" id="KW-0326">Glycosidase</keyword>
<dbReference type="Proteomes" id="UP000007799">
    <property type="component" value="Unassembled WGS sequence"/>
</dbReference>
<dbReference type="Pfam" id="PF01055">
    <property type="entry name" value="Glyco_hydro_31_2nd"/>
    <property type="match status" value="1"/>
</dbReference>
<comment type="similarity">
    <text evidence="1 2">Belongs to the glycosyl hydrolase 31 family.</text>
</comment>
<organism evidence="7">
    <name type="scientific">Salpingoeca rosetta (strain ATCC 50818 / BSB-021)</name>
    <dbReference type="NCBI Taxonomy" id="946362"/>
    <lineage>
        <taxon>Eukaryota</taxon>
        <taxon>Choanoflagellata</taxon>
        <taxon>Craspedida</taxon>
        <taxon>Salpingoecidae</taxon>
        <taxon>Salpingoeca</taxon>
    </lineage>
</organism>
<feature type="domain" description="Glycoside hydrolase family 31 TIM barrel" evidence="3">
    <location>
        <begin position="76"/>
        <end position="199"/>
    </location>
</feature>
<dbReference type="Pfam" id="PF17137">
    <property type="entry name" value="DUF5110"/>
    <property type="match status" value="1"/>
</dbReference>
<dbReference type="GO" id="GO:0005975">
    <property type="term" value="P:carbohydrate metabolic process"/>
    <property type="evidence" value="ECO:0007669"/>
    <property type="project" value="InterPro"/>
</dbReference>
<dbReference type="InterPro" id="IPR033403">
    <property type="entry name" value="DUF5110"/>
</dbReference>
<dbReference type="KEGG" id="sre:PTSG_07426"/>
<evidence type="ECO:0000259" key="3">
    <source>
        <dbReference type="Pfam" id="PF01055"/>
    </source>
</evidence>
<dbReference type="InterPro" id="IPR013780">
    <property type="entry name" value="Glyco_hydro_b"/>
</dbReference>
<reference evidence="6" key="1">
    <citation type="submission" date="2009-08" db="EMBL/GenBank/DDBJ databases">
        <title>Annotation of Salpingoeca rosetta.</title>
        <authorList>
            <consortium name="The Broad Institute Genome Sequencing Platform"/>
            <person name="Russ C."/>
            <person name="Cuomo C."/>
            <person name="Burger G."/>
            <person name="Gray M.W."/>
            <person name="Holland P.W.H."/>
            <person name="King N."/>
            <person name="Lang F.B.F."/>
            <person name="Roger A.J."/>
            <person name="Ruiz-Trillo I."/>
            <person name="Young S.K."/>
            <person name="Zeng Q."/>
            <person name="Gargeya S."/>
            <person name="Alvarado L."/>
            <person name="Berlin A."/>
            <person name="Chapman S.B."/>
            <person name="Chen Z."/>
            <person name="Freedman E."/>
            <person name="Gellesch M."/>
            <person name="Goldberg J."/>
            <person name="Griggs A."/>
            <person name="Gujja S."/>
            <person name="Heilman E."/>
            <person name="Heiman D."/>
            <person name="Howarth C."/>
            <person name="Mehta T."/>
            <person name="Neiman D."/>
            <person name="Pearson M."/>
            <person name="Roberts A."/>
            <person name="Saif S."/>
            <person name="Shea T."/>
            <person name="Shenoy N."/>
            <person name="Sisk P."/>
            <person name="Stolte C."/>
            <person name="Sykes S."/>
            <person name="White J."/>
            <person name="Yandava C."/>
            <person name="Haas B."/>
            <person name="Nusbaum C."/>
            <person name="Birren B."/>
        </authorList>
    </citation>
    <scope>NUCLEOTIDE SEQUENCE [LARGE SCALE GENOMIC DNA]</scope>
    <source>
        <strain evidence="6">ATCC 50818</strain>
    </source>
</reference>
<dbReference type="EMBL" id="GL832976">
    <property type="protein sequence ID" value="EGD77088.1"/>
    <property type="molecule type" value="Genomic_DNA"/>
</dbReference>
<dbReference type="GeneID" id="16071490"/>
<dbReference type="eggNOG" id="KOG1066">
    <property type="taxonomic scope" value="Eukaryota"/>
</dbReference>
<dbReference type="InterPro" id="IPR000322">
    <property type="entry name" value="Glyco_hydro_31_TIM"/>
</dbReference>
<proteinExistence type="inferred from homology"/>
<evidence type="ECO:0000256" key="2">
    <source>
        <dbReference type="RuleBase" id="RU361185"/>
    </source>
</evidence>